<reference evidence="1" key="1">
    <citation type="submission" date="2020-11" db="EMBL/GenBank/DDBJ databases">
        <authorList>
            <consortium name="DOE Joint Genome Institute"/>
            <person name="Ahrendt S."/>
            <person name="Riley R."/>
            <person name="Andreopoulos W."/>
            <person name="Labutti K."/>
            <person name="Pangilinan J."/>
            <person name="Ruiz-Duenas F.J."/>
            <person name="Barrasa J.M."/>
            <person name="Sanchez-Garcia M."/>
            <person name="Camarero S."/>
            <person name="Miyauchi S."/>
            <person name="Serrano A."/>
            <person name="Linde D."/>
            <person name="Babiker R."/>
            <person name="Drula E."/>
            <person name="Ayuso-Fernandez I."/>
            <person name="Pacheco R."/>
            <person name="Padilla G."/>
            <person name="Ferreira P."/>
            <person name="Barriuso J."/>
            <person name="Kellner H."/>
            <person name="Castanera R."/>
            <person name="Alfaro M."/>
            <person name="Ramirez L."/>
            <person name="Pisabarro A.G."/>
            <person name="Kuo A."/>
            <person name="Tritt A."/>
            <person name="Lipzen A."/>
            <person name="He G."/>
            <person name="Yan M."/>
            <person name="Ng V."/>
            <person name="Cullen D."/>
            <person name="Martin F."/>
            <person name="Rosso M.-N."/>
            <person name="Henrissat B."/>
            <person name="Hibbett D."/>
            <person name="Martinez A.T."/>
            <person name="Grigoriev I.V."/>
        </authorList>
    </citation>
    <scope>NUCLEOTIDE SEQUENCE</scope>
    <source>
        <strain evidence="1">AH 40177</strain>
    </source>
</reference>
<gene>
    <name evidence="1" type="ORF">BDP27DRAFT_1200889</name>
</gene>
<comment type="caution">
    <text evidence="1">The sequence shown here is derived from an EMBL/GenBank/DDBJ whole genome shotgun (WGS) entry which is preliminary data.</text>
</comment>
<keyword evidence="2" id="KW-1185">Reference proteome</keyword>
<sequence length="138" mass="16232">QQDLQDYESEIHHLISRSMFLQAQMGRPQQYEAQVQSLRSPVRKISDEILRYIFDDSCDTNEFIALRSKPAMVLSAVCSRWRRNALTMPAIWSRISLKWKMPIKSLLEYDKSNDDAELLFPLYKFLSRSQRSPMTVSL</sequence>
<evidence type="ECO:0000313" key="2">
    <source>
        <dbReference type="Proteomes" id="UP000772434"/>
    </source>
</evidence>
<name>A0A9P5PP28_9AGAR</name>
<organism evidence="1 2">
    <name type="scientific">Rhodocollybia butyracea</name>
    <dbReference type="NCBI Taxonomy" id="206335"/>
    <lineage>
        <taxon>Eukaryota</taxon>
        <taxon>Fungi</taxon>
        <taxon>Dikarya</taxon>
        <taxon>Basidiomycota</taxon>
        <taxon>Agaricomycotina</taxon>
        <taxon>Agaricomycetes</taxon>
        <taxon>Agaricomycetidae</taxon>
        <taxon>Agaricales</taxon>
        <taxon>Marasmiineae</taxon>
        <taxon>Omphalotaceae</taxon>
        <taxon>Rhodocollybia</taxon>
    </lineage>
</organism>
<evidence type="ECO:0008006" key="3">
    <source>
        <dbReference type="Google" id="ProtNLM"/>
    </source>
</evidence>
<feature type="non-terminal residue" evidence="1">
    <location>
        <position position="1"/>
    </location>
</feature>
<protein>
    <recommendedName>
        <fullName evidence="3">F-box domain-containing protein</fullName>
    </recommendedName>
</protein>
<dbReference type="AlphaFoldDB" id="A0A9P5PP28"/>
<evidence type="ECO:0000313" key="1">
    <source>
        <dbReference type="EMBL" id="KAF9069494.1"/>
    </source>
</evidence>
<proteinExistence type="predicted"/>
<feature type="non-terminal residue" evidence="1">
    <location>
        <position position="138"/>
    </location>
</feature>
<dbReference type="OrthoDB" id="3015956at2759"/>
<dbReference type="EMBL" id="JADNRY010000050">
    <property type="protein sequence ID" value="KAF9069494.1"/>
    <property type="molecule type" value="Genomic_DNA"/>
</dbReference>
<dbReference type="Proteomes" id="UP000772434">
    <property type="component" value="Unassembled WGS sequence"/>
</dbReference>
<accession>A0A9P5PP28</accession>